<protein>
    <recommendedName>
        <fullName evidence="2">Mst1/2 SARAH domain-containing protein</fullName>
    </recommendedName>
</protein>
<dbReference type="InterPro" id="IPR036674">
    <property type="entry name" value="p53_tetramer_sf"/>
</dbReference>
<dbReference type="EMBL" id="CAJOBD010047675">
    <property type="protein sequence ID" value="CAF4341202.1"/>
    <property type="molecule type" value="Genomic_DNA"/>
</dbReference>
<comment type="caution">
    <text evidence="3">The sequence shown here is derived from an EMBL/GenBank/DDBJ whole genome shotgun (WGS) entry which is preliminary data.</text>
</comment>
<evidence type="ECO:0000313" key="3">
    <source>
        <dbReference type="EMBL" id="CAF4341202.1"/>
    </source>
</evidence>
<dbReference type="Pfam" id="PF11629">
    <property type="entry name" value="Mst1_SARAH"/>
    <property type="match status" value="1"/>
</dbReference>
<organism evidence="3 4">
    <name type="scientific">Rotaria sordida</name>
    <dbReference type="NCBI Taxonomy" id="392033"/>
    <lineage>
        <taxon>Eukaryota</taxon>
        <taxon>Metazoa</taxon>
        <taxon>Spiralia</taxon>
        <taxon>Gnathifera</taxon>
        <taxon>Rotifera</taxon>
        <taxon>Eurotatoria</taxon>
        <taxon>Bdelloidea</taxon>
        <taxon>Philodinida</taxon>
        <taxon>Philodinidae</taxon>
        <taxon>Rotaria</taxon>
    </lineage>
</organism>
<dbReference type="GO" id="GO:0004674">
    <property type="term" value="F:protein serine/threonine kinase activity"/>
    <property type="evidence" value="ECO:0007669"/>
    <property type="project" value="InterPro"/>
</dbReference>
<feature type="domain" description="Mst1/2 SARAH" evidence="2">
    <location>
        <begin position="26"/>
        <end position="56"/>
    </location>
</feature>
<reference evidence="3" key="1">
    <citation type="submission" date="2021-02" db="EMBL/GenBank/DDBJ databases">
        <authorList>
            <person name="Nowell W R."/>
        </authorList>
    </citation>
    <scope>NUCLEOTIDE SEQUENCE</scope>
</reference>
<accession>A0A820KRG6</accession>
<sequence length="75" mass="8845">MCNKNGDNFQQVWIIYSILQFISILLLDEIIEIELRQVQNRFQSKRQPTLEAIKSKTTNIKIIINSSFCLLLLFD</sequence>
<dbReference type="AlphaFoldDB" id="A0A820KRG6"/>
<evidence type="ECO:0000259" key="2">
    <source>
        <dbReference type="Pfam" id="PF11629"/>
    </source>
</evidence>
<feature type="transmembrane region" description="Helical" evidence="1">
    <location>
        <begin position="12"/>
        <end position="31"/>
    </location>
</feature>
<keyword evidence="1" id="KW-1133">Transmembrane helix</keyword>
<evidence type="ECO:0000313" key="4">
    <source>
        <dbReference type="Proteomes" id="UP000663836"/>
    </source>
</evidence>
<gene>
    <name evidence="3" type="ORF">JBS370_LOCUS41629</name>
</gene>
<name>A0A820KRG6_9BILA</name>
<proteinExistence type="predicted"/>
<evidence type="ECO:0000256" key="1">
    <source>
        <dbReference type="SAM" id="Phobius"/>
    </source>
</evidence>
<dbReference type="GO" id="GO:0051262">
    <property type="term" value="P:protein tetramerization"/>
    <property type="evidence" value="ECO:0007669"/>
    <property type="project" value="InterPro"/>
</dbReference>
<keyword evidence="1" id="KW-0472">Membrane</keyword>
<dbReference type="Proteomes" id="UP000663836">
    <property type="component" value="Unassembled WGS sequence"/>
</dbReference>
<keyword evidence="1" id="KW-0812">Transmembrane</keyword>
<dbReference type="InterPro" id="IPR024205">
    <property type="entry name" value="Mst1_2_SARAH_domain"/>
</dbReference>
<dbReference type="Gene3D" id="4.10.170.10">
    <property type="entry name" value="p53-like tetramerisation domain"/>
    <property type="match status" value="1"/>
</dbReference>